<keyword evidence="1" id="KW-0732">Signal</keyword>
<sequence>MSAMIEFSLVFIFHVIFHRDCYAKFTTADYLESLDHLICGQITQPSLEDCERLYDHLDRYYDCLLGLLESLRQQDPYTGEAIAHYWALGEPEFAKDYDVEVYKKLENIMRATDREMSLFFEKVEKIKGLWEEFKEECEKNKYYCEPSPVLFS</sequence>
<evidence type="ECO:0000256" key="1">
    <source>
        <dbReference type="SAM" id="SignalP"/>
    </source>
</evidence>
<dbReference type="AlphaFoldDB" id="A0A1B6K9Z0"/>
<organism evidence="2">
    <name type="scientific">Graphocephala atropunctata</name>
    <dbReference type="NCBI Taxonomy" id="36148"/>
    <lineage>
        <taxon>Eukaryota</taxon>
        <taxon>Metazoa</taxon>
        <taxon>Ecdysozoa</taxon>
        <taxon>Arthropoda</taxon>
        <taxon>Hexapoda</taxon>
        <taxon>Insecta</taxon>
        <taxon>Pterygota</taxon>
        <taxon>Neoptera</taxon>
        <taxon>Paraneoptera</taxon>
        <taxon>Hemiptera</taxon>
        <taxon>Auchenorrhyncha</taxon>
        <taxon>Membracoidea</taxon>
        <taxon>Cicadellidae</taxon>
        <taxon>Cicadellinae</taxon>
        <taxon>Cicadellini</taxon>
        <taxon>Graphocephala</taxon>
    </lineage>
</organism>
<dbReference type="EMBL" id="GEBQ01031726">
    <property type="protein sequence ID" value="JAT08251.1"/>
    <property type="molecule type" value="Transcribed_RNA"/>
</dbReference>
<proteinExistence type="predicted"/>
<feature type="chain" id="PRO_5008586402" description="DUF3456 domain-containing protein" evidence="1">
    <location>
        <begin position="24"/>
        <end position="152"/>
    </location>
</feature>
<name>A0A1B6K9Z0_9HEMI</name>
<evidence type="ECO:0008006" key="3">
    <source>
        <dbReference type="Google" id="ProtNLM"/>
    </source>
</evidence>
<protein>
    <recommendedName>
        <fullName evidence="3">DUF3456 domain-containing protein</fullName>
    </recommendedName>
</protein>
<reference evidence="2" key="1">
    <citation type="submission" date="2015-11" db="EMBL/GenBank/DDBJ databases">
        <title>De novo transcriptome assembly of four potential Pierce s Disease insect vectors from Arizona vineyards.</title>
        <authorList>
            <person name="Tassone E.E."/>
        </authorList>
    </citation>
    <scope>NUCLEOTIDE SEQUENCE</scope>
</reference>
<accession>A0A1B6K9Z0</accession>
<evidence type="ECO:0000313" key="2">
    <source>
        <dbReference type="EMBL" id="JAT08251.1"/>
    </source>
</evidence>
<gene>
    <name evidence="2" type="ORF">g.14562</name>
</gene>
<feature type="signal peptide" evidence="1">
    <location>
        <begin position="1"/>
        <end position="23"/>
    </location>
</feature>